<dbReference type="PROSITE" id="PS50967">
    <property type="entry name" value="HRDC"/>
    <property type="match status" value="1"/>
</dbReference>
<evidence type="ECO:0000256" key="11">
    <source>
        <dbReference type="ARBA" id="ARBA00023125"/>
    </source>
</evidence>
<dbReference type="Pfam" id="PF09382">
    <property type="entry name" value="RQC"/>
    <property type="match status" value="1"/>
</dbReference>
<dbReference type="GO" id="GO:0003677">
    <property type="term" value="F:DNA binding"/>
    <property type="evidence" value="ECO:0007669"/>
    <property type="project" value="UniProtKB-KW"/>
</dbReference>
<dbReference type="Pfam" id="PF00270">
    <property type="entry name" value="DEAD"/>
    <property type="match status" value="1"/>
</dbReference>
<evidence type="ECO:0000313" key="20">
    <source>
        <dbReference type="EMBL" id="GFM35792.1"/>
    </source>
</evidence>
<evidence type="ECO:0000256" key="10">
    <source>
        <dbReference type="ARBA" id="ARBA00022840"/>
    </source>
</evidence>
<evidence type="ECO:0000256" key="2">
    <source>
        <dbReference type="ARBA" id="ARBA00001947"/>
    </source>
</evidence>
<dbReference type="InterPro" id="IPR027417">
    <property type="entry name" value="P-loop_NTPase"/>
</dbReference>
<evidence type="ECO:0000256" key="9">
    <source>
        <dbReference type="ARBA" id="ARBA00022833"/>
    </source>
</evidence>
<dbReference type="GO" id="GO:0043590">
    <property type="term" value="C:bacterial nucleoid"/>
    <property type="evidence" value="ECO:0007669"/>
    <property type="project" value="TreeGrafter"/>
</dbReference>
<keyword evidence="12" id="KW-0233">DNA recombination</keyword>
<dbReference type="InterPro" id="IPR014001">
    <property type="entry name" value="Helicase_ATP-bd"/>
</dbReference>
<dbReference type="SMART" id="SM00956">
    <property type="entry name" value="RQC"/>
    <property type="match status" value="1"/>
</dbReference>
<evidence type="ECO:0000313" key="21">
    <source>
        <dbReference type="Proteomes" id="UP000503820"/>
    </source>
</evidence>
<feature type="domain" description="Helicase C-terminal" evidence="19">
    <location>
        <begin position="226"/>
        <end position="375"/>
    </location>
</feature>
<evidence type="ECO:0000256" key="13">
    <source>
        <dbReference type="ARBA" id="ARBA00023204"/>
    </source>
</evidence>
<dbReference type="InterPro" id="IPR018982">
    <property type="entry name" value="RQC_domain"/>
</dbReference>
<keyword evidence="8 20" id="KW-0347">Helicase</keyword>
<feature type="domain" description="Helicase ATP-binding" evidence="18">
    <location>
        <begin position="37"/>
        <end position="205"/>
    </location>
</feature>
<evidence type="ECO:0000256" key="1">
    <source>
        <dbReference type="ARBA" id="ARBA00001946"/>
    </source>
</evidence>
<dbReference type="Proteomes" id="UP000503820">
    <property type="component" value="Unassembled WGS sequence"/>
</dbReference>
<keyword evidence="4" id="KW-0479">Metal-binding</keyword>
<dbReference type="InterPro" id="IPR002121">
    <property type="entry name" value="HRDC_dom"/>
</dbReference>
<reference evidence="20 21" key="1">
    <citation type="submission" date="2020-05" db="EMBL/GenBank/DDBJ databases">
        <title>Draft genome sequence of Desulfovibrio psychrotolerans JS1T.</title>
        <authorList>
            <person name="Ueno A."/>
            <person name="Tamazawa S."/>
            <person name="Tamamura S."/>
            <person name="Murakami T."/>
            <person name="Kiyama T."/>
            <person name="Inomata H."/>
            <person name="Amano Y."/>
            <person name="Miyakawa K."/>
            <person name="Tamaki H."/>
            <person name="Naganuma T."/>
            <person name="Kaneko K."/>
        </authorList>
    </citation>
    <scope>NUCLEOTIDE SEQUENCE [LARGE SCALE GENOMIC DNA]</scope>
    <source>
        <strain evidence="20 21">JS1</strain>
    </source>
</reference>
<sequence length="761" mass="84131">MQQILSNRSALPCDDPLEVLRTVYGYHAFQGRQEEVIRHVVAGNDALVLMPTGGGKSLCYQIPSLMRPGTGIVVSPLIALMQDQVQSLTQMGVRAAFLNSSIGPAQQREVESRLRQGGLDLLYVAPERLVTPVFQELLRSLPIALFAIDEAHCVSQWGHDFRPEYTQLSLLHRLFPQVPRIALTATADGPTRRDIAEQLQLQNASVFSTGFDRPNISYTVVPKSRGADQLLEFITRRHRGEAGIVYRISRNKVEETASLLQEHGLAALPYHAGMTAIQRAHNQERFMRGEGVVMVATVAFGMGVDKPNVRFVAHMEPPRSLEAYHQETGRAGRDGLPAEAFLTYGLADVVMLRKMIGSAQENPRAHVEHNKLDALLGFLETTECRRNALLCYFGETPPAPCGNCDTCITPPHTWDGTVAAQKALSAVYRTGQRFGVAHLADILAGKLTRRVSDHRHNELKTFGCGKELGKDMWKSVFRQLVAQGLLDVDMEGHGSLLLNRHSWEVLRAERGVRLRKDTADTRSTHRNASPETDAELHAALAHPAGSALLTALREERLRLAETQDVPPYAIFPDKTLMEMAAYRPSSLDEMSNLYGVGQAKLTMYGRVFLDIVARCEAEHGRPQAVLPIPQRAGEKEKRRAARKNRGMTDTLRASVELFRRLGNAEAVARERGLADGTVYGHLAQAIGFRELTLDEMTRGIPPEQVDEMREAIGACNATGAGIRGAFESLQGRYTYGLLRCVATDLRLSSGENGPHAETEDW</sequence>
<dbReference type="EMBL" id="BLVP01000001">
    <property type="protein sequence ID" value="GFM35792.1"/>
    <property type="molecule type" value="Genomic_DNA"/>
</dbReference>
<evidence type="ECO:0000256" key="3">
    <source>
        <dbReference type="ARBA" id="ARBA00005446"/>
    </source>
</evidence>
<keyword evidence="6" id="KW-0227">DNA damage</keyword>
<dbReference type="InterPro" id="IPR011545">
    <property type="entry name" value="DEAD/DEAH_box_helicase_dom"/>
</dbReference>
<dbReference type="GO" id="GO:0030894">
    <property type="term" value="C:replisome"/>
    <property type="evidence" value="ECO:0007669"/>
    <property type="project" value="TreeGrafter"/>
</dbReference>
<dbReference type="CDD" id="cd17920">
    <property type="entry name" value="DEXHc_RecQ"/>
    <property type="match status" value="1"/>
</dbReference>
<keyword evidence="10" id="KW-0067">ATP-binding</keyword>
<dbReference type="Gene3D" id="3.40.50.300">
    <property type="entry name" value="P-loop containing nucleotide triphosphate hydrolases"/>
    <property type="match status" value="2"/>
</dbReference>
<organism evidence="20 21">
    <name type="scientific">Desulfovibrio psychrotolerans</name>
    <dbReference type="NCBI Taxonomy" id="415242"/>
    <lineage>
        <taxon>Bacteria</taxon>
        <taxon>Pseudomonadati</taxon>
        <taxon>Thermodesulfobacteriota</taxon>
        <taxon>Desulfovibrionia</taxon>
        <taxon>Desulfovibrionales</taxon>
        <taxon>Desulfovibrionaceae</taxon>
        <taxon>Desulfovibrio</taxon>
    </lineage>
</organism>
<comment type="cofactor">
    <cofactor evidence="1">
        <name>Mg(2+)</name>
        <dbReference type="ChEBI" id="CHEBI:18420"/>
    </cofactor>
</comment>
<dbReference type="FunFam" id="3.40.50.300:FF:000156">
    <property type="entry name" value="ATP-dependent DNA helicase recQ"/>
    <property type="match status" value="1"/>
</dbReference>
<dbReference type="Gene3D" id="1.10.150.80">
    <property type="entry name" value="HRDC domain"/>
    <property type="match status" value="1"/>
</dbReference>
<dbReference type="PROSITE" id="PS51194">
    <property type="entry name" value="HELICASE_CTER"/>
    <property type="match status" value="1"/>
</dbReference>
<dbReference type="GO" id="GO:0016787">
    <property type="term" value="F:hydrolase activity"/>
    <property type="evidence" value="ECO:0007669"/>
    <property type="project" value="UniProtKB-KW"/>
</dbReference>
<name>A0A7J0BRH9_9BACT</name>
<comment type="catalytic activity">
    <reaction evidence="15">
        <text>Couples ATP hydrolysis with the unwinding of duplex DNA by translocating in the 3'-5' direction.</text>
        <dbReference type="EC" id="5.6.2.4"/>
    </reaction>
</comment>
<dbReference type="PANTHER" id="PTHR13710">
    <property type="entry name" value="DNA HELICASE RECQ FAMILY MEMBER"/>
    <property type="match status" value="1"/>
</dbReference>
<evidence type="ECO:0000256" key="5">
    <source>
        <dbReference type="ARBA" id="ARBA00022741"/>
    </source>
</evidence>
<dbReference type="SMART" id="SM00487">
    <property type="entry name" value="DEXDc"/>
    <property type="match status" value="1"/>
</dbReference>
<comment type="similarity">
    <text evidence="3">Belongs to the helicase family. RecQ subfamily.</text>
</comment>
<keyword evidence="7" id="KW-0378">Hydrolase</keyword>
<dbReference type="EC" id="5.6.2.4" evidence="16"/>
<dbReference type="GO" id="GO:0006310">
    <property type="term" value="P:DNA recombination"/>
    <property type="evidence" value="ECO:0007669"/>
    <property type="project" value="UniProtKB-UniRule"/>
</dbReference>
<comment type="caution">
    <text evidence="20">The sequence shown here is derived from an EMBL/GenBank/DDBJ whole genome shotgun (WGS) entry which is preliminary data.</text>
</comment>
<dbReference type="InterPro" id="IPR044876">
    <property type="entry name" value="HRDC_dom_sf"/>
</dbReference>
<dbReference type="FunFam" id="3.40.50.300:FF:000296">
    <property type="entry name" value="ATP-dependent DNA helicase RecQ"/>
    <property type="match status" value="1"/>
</dbReference>
<dbReference type="InterPro" id="IPR006293">
    <property type="entry name" value="DNA_helicase_ATP-dep_RecQ_bac"/>
</dbReference>
<gene>
    <name evidence="20" type="primary">recQ</name>
    <name evidence="20" type="ORF">DSM19430T_04760</name>
</gene>
<dbReference type="Pfam" id="PF00271">
    <property type="entry name" value="Helicase_C"/>
    <property type="match status" value="1"/>
</dbReference>
<evidence type="ECO:0000256" key="6">
    <source>
        <dbReference type="ARBA" id="ARBA00022763"/>
    </source>
</evidence>
<evidence type="ECO:0000256" key="12">
    <source>
        <dbReference type="ARBA" id="ARBA00023172"/>
    </source>
</evidence>
<dbReference type="InterPro" id="IPR001650">
    <property type="entry name" value="Helicase_C-like"/>
</dbReference>
<protein>
    <recommendedName>
        <fullName evidence="16">DNA helicase RecQ</fullName>
        <ecNumber evidence="16">5.6.2.4</ecNumber>
    </recommendedName>
</protein>
<dbReference type="Pfam" id="PF00570">
    <property type="entry name" value="HRDC"/>
    <property type="match status" value="1"/>
</dbReference>
<dbReference type="PANTHER" id="PTHR13710:SF105">
    <property type="entry name" value="ATP-DEPENDENT DNA HELICASE Q1"/>
    <property type="match status" value="1"/>
</dbReference>
<dbReference type="GO" id="GO:0009378">
    <property type="term" value="F:four-way junction helicase activity"/>
    <property type="evidence" value="ECO:0007669"/>
    <property type="project" value="TreeGrafter"/>
</dbReference>
<dbReference type="GO" id="GO:0043138">
    <property type="term" value="F:3'-5' DNA helicase activity"/>
    <property type="evidence" value="ECO:0007669"/>
    <property type="project" value="UniProtKB-EC"/>
</dbReference>
<dbReference type="NCBIfam" id="TIGR00614">
    <property type="entry name" value="recQ_fam"/>
    <property type="match status" value="1"/>
</dbReference>
<dbReference type="Pfam" id="PF16124">
    <property type="entry name" value="RecQ_Zn_bind"/>
    <property type="match status" value="1"/>
</dbReference>
<accession>A0A7J0BRH9</accession>
<dbReference type="GO" id="GO:0005524">
    <property type="term" value="F:ATP binding"/>
    <property type="evidence" value="ECO:0007669"/>
    <property type="project" value="UniProtKB-KW"/>
</dbReference>
<dbReference type="FunFam" id="1.10.10.10:FF:000175">
    <property type="entry name" value="ATP-dependent DNA helicase RecQ"/>
    <property type="match status" value="1"/>
</dbReference>
<dbReference type="GO" id="GO:0006260">
    <property type="term" value="P:DNA replication"/>
    <property type="evidence" value="ECO:0007669"/>
    <property type="project" value="InterPro"/>
</dbReference>
<keyword evidence="11" id="KW-0238">DNA-binding</keyword>
<comment type="cofactor">
    <cofactor evidence="2">
        <name>Zn(2+)</name>
        <dbReference type="ChEBI" id="CHEBI:29105"/>
    </cofactor>
</comment>
<evidence type="ECO:0000256" key="8">
    <source>
        <dbReference type="ARBA" id="ARBA00022806"/>
    </source>
</evidence>
<keyword evidence="14" id="KW-0413">Isomerase</keyword>
<dbReference type="AlphaFoldDB" id="A0A7J0BRH9"/>
<dbReference type="GO" id="GO:0006281">
    <property type="term" value="P:DNA repair"/>
    <property type="evidence" value="ECO:0007669"/>
    <property type="project" value="UniProtKB-KW"/>
</dbReference>
<evidence type="ECO:0000259" key="18">
    <source>
        <dbReference type="PROSITE" id="PS51192"/>
    </source>
</evidence>
<dbReference type="InterPro" id="IPR010997">
    <property type="entry name" value="HRDC-like_sf"/>
</dbReference>
<dbReference type="NCBIfam" id="TIGR01389">
    <property type="entry name" value="recQ"/>
    <property type="match status" value="1"/>
</dbReference>
<keyword evidence="5" id="KW-0547">Nucleotide-binding</keyword>
<dbReference type="GO" id="GO:0005737">
    <property type="term" value="C:cytoplasm"/>
    <property type="evidence" value="ECO:0007669"/>
    <property type="project" value="TreeGrafter"/>
</dbReference>
<dbReference type="PROSITE" id="PS51192">
    <property type="entry name" value="HELICASE_ATP_BIND_1"/>
    <property type="match status" value="1"/>
</dbReference>
<evidence type="ECO:0000256" key="7">
    <source>
        <dbReference type="ARBA" id="ARBA00022801"/>
    </source>
</evidence>
<dbReference type="RefSeq" id="WP_243451224.1">
    <property type="nucleotide sequence ID" value="NZ_BLVP01000001.1"/>
</dbReference>
<dbReference type="GO" id="GO:0009432">
    <property type="term" value="P:SOS response"/>
    <property type="evidence" value="ECO:0007669"/>
    <property type="project" value="UniProtKB-UniRule"/>
</dbReference>
<keyword evidence="9" id="KW-0862">Zinc</keyword>
<dbReference type="InterPro" id="IPR036388">
    <property type="entry name" value="WH-like_DNA-bd_sf"/>
</dbReference>
<dbReference type="SMART" id="SM00341">
    <property type="entry name" value="HRDC"/>
    <property type="match status" value="1"/>
</dbReference>
<evidence type="ECO:0000256" key="14">
    <source>
        <dbReference type="ARBA" id="ARBA00023235"/>
    </source>
</evidence>
<dbReference type="InterPro" id="IPR029491">
    <property type="entry name" value="Helicase_HTH"/>
</dbReference>
<dbReference type="GO" id="GO:0046872">
    <property type="term" value="F:metal ion binding"/>
    <property type="evidence" value="ECO:0007669"/>
    <property type="project" value="UniProtKB-KW"/>
</dbReference>
<evidence type="ECO:0000256" key="16">
    <source>
        <dbReference type="NCBIfam" id="TIGR01389"/>
    </source>
</evidence>
<evidence type="ECO:0000256" key="15">
    <source>
        <dbReference type="ARBA" id="ARBA00034617"/>
    </source>
</evidence>
<dbReference type="Gene3D" id="1.10.10.10">
    <property type="entry name" value="Winged helix-like DNA-binding domain superfamily/Winged helix DNA-binding domain"/>
    <property type="match status" value="1"/>
</dbReference>
<dbReference type="SUPFAM" id="SSF47819">
    <property type="entry name" value="HRDC-like"/>
    <property type="match status" value="1"/>
</dbReference>
<keyword evidence="21" id="KW-1185">Reference proteome</keyword>
<dbReference type="Pfam" id="PF14493">
    <property type="entry name" value="HTH_40"/>
    <property type="match status" value="1"/>
</dbReference>
<proteinExistence type="inferred from homology"/>
<dbReference type="CDD" id="cd18794">
    <property type="entry name" value="SF2_C_RecQ"/>
    <property type="match status" value="1"/>
</dbReference>
<evidence type="ECO:0000259" key="19">
    <source>
        <dbReference type="PROSITE" id="PS51194"/>
    </source>
</evidence>
<evidence type="ECO:0000256" key="4">
    <source>
        <dbReference type="ARBA" id="ARBA00022723"/>
    </source>
</evidence>
<dbReference type="SUPFAM" id="SSF52540">
    <property type="entry name" value="P-loop containing nucleoside triphosphate hydrolases"/>
    <property type="match status" value="2"/>
</dbReference>
<dbReference type="InterPro" id="IPR004589">
    <property type="entry name" value="DNA_helicase_ATP-dep_RecQ"/>
</dbReference>
<keyword evidence="13" id="KW-0234">DNA repair</keyword>
<dbReference type="InterPro" id="IPR032284">
    <property type="entry name" value="RecQ_Zn-bd"/>
</dbReference>
<evidence type="ECO:0000259" key="17">
    <source>
        <dbReference type="PROSITE" id="PS50967"/>
    </source>
</evidence>
<dbReference type="SMART" id="SM00490">
    <property type="entry name" value="HELICc"/>
    <property type="match status" value="1"/>
</dbReference>
<feature type="domain" description="HRDC" evidence="17">
    <location>
        <begin position="542"/>
        <end position="622"/>
    </location>
</feature>